<evidence type="ECO:0000313" key="2">
    <source>
        <dbReference type="Proteomes" id="UP000054097"/>
    </source>
</evidence>
<dbReference type="EMBL" id="KN824297">
    <property type="protein sequence ID" value="KIM27640.1"/>
    <property type="molecule type" value="Genomic_DNA"/>
</dbReference>
<keyword evidence="2" id="KW-1185">Reference proteome</keyword>
<sequence length="74" mass="8882">MRTDGHEIVWLNVIKPGRIRRDKQAPLRGRQFRRRITVPMAFIRQRYVKTTRDELDMDAAAWATERPNRVTYSL</sequence>
<reference evidence="2" key="2">
    <citation type="submission" date="2015-01" db="EMBL/GenBank/DDBJ databases">
        <title>Evolutionary Origins and Diversification of the Mycorrhizal Mutualists.</title>
        <authorList>
            <consortium name="DOE Joint Genome Institute"/>
            <consortium name="Mycorrhizal Genomics Consortium"/>
            <person name="Kohler A."/>
            <person name="Kuo A."/>
            <person name="Nagy L.G."/>
            <person name="Floudas D."/>
            <person name="Copeland A."/>
            <person name="Barry K.W."/>
            <person name="Cichocki N."/>
            <person name="Veneault-Fourrey C."/>
            <person name="LaButti K."/>
            <person name="Lindquist E.A."/>
            <person name="Lipzen A."/>
            <person name="Lundell T."/>
            <person name="Morin E."/>
            <person name="Murat C."/>
            <person name="Riley R."/>
            <person name="Ohm R."/>
            <person name="Sun H."/>
            <person name="Tunlid A."/>
            <person name="Henrissat B."/>
            <person name="Grigoriev I.V."/>
            <person name="Hibbett D.S."/>
            <person name="Martin F."/>
        </authorList>
    </citation>
    <scope>NUCLEOTIDE SEQUENCE [LARGE SCALE GENOMIC DNA]</scope>
    <source>
        <strain evidence="2">MAFF 305830</strain>
    </source>
</reference>
<name>A0A0C3ASW8_SERVB</name>
<dbReference type="AlphaFoldDB" id="A0A0C3ASW8"/>
<evidence type="ECO:0000313" key="1">
    <source>
        <dbReference type="EMBL" id="KIM27640.1"/>
    </source>
</evidence>
<reference evidence="1 2" key="1">
    <citation type="submission" date="2014-04" db="EMBL/GenBank/DDBJ databases">
        <authorList>
            <consortium name="DOE Joint Genome Institute"/>
            <person name="Kuo A."/>
            <person name="Zuccaro A."/>
            <person name="Kohler A."/>
            <person name="Nagy L.G."/>
            <person name="Floudas D."/>
            <person name="Copeland A."/>
            <person name="Barry K.W."/>
            <person name="Cichocki N."/>
            <person name="Veneault-Fourrey C."/>
            <person name="LaButti K."/>
            <person name="Lindquist E.A."/>
            <person name="Lipzen A."/>
            <person name="Lundell T."/>
            <person name="Morin E."/>
            <person name="Murat C."/>
            <person name="Sun H."/>
            <person name="Tunlid A."/>
            <person name="Henrissat B."/>
            <person name="Grigoriev I.V."/>
            <person name="Hibbett D.S."/>
            <person name="Martin F."/>
            <person name="Nordberg H.P."/>
            <person name="Cantor M.N."/>
            <person name="Hua S.X."/>
        </authorList>
    </citation>
    <scope>NUCLEOTIDE SEQUENCE [LARGE SCALE GENOMIC DNA]</scope>
    <source>
        <strain evidence="1 2">MAFF 305830</strain>
    </source>
</reference>
<proteinExistence type="predicted"/>
<dbReference type="Proteomes" id="UP000054097">
    <property type="component" value="Unassembled WGS sequence"/>
</dbReference>
<gene>
    <name evidence="1" type="ORF">M408DRAFT_162406</name>
</gene>
<dbReference type="HOGENOM" id="CLU_2689356_0_0_1"/>
<accession>A0A0C3ASW8</accession>
<organism evidence="1 2">
    <name type="scientific">Serendipita vermifera MAFF 305830</name>
    <dbReference type="NCBI Taxonomy" id="933852"/>
    <lineage>
        <taxon>Eukaryota</taxon>
        <taxon>Fungi</taxon>
        <taxon>Dikarya</taxon>
        <taxon>Basidiomycota</taxon>
        <taxon>Agaricomycotina</taxon>
        <taxon>Agaricomycetes</taxon>
        <taxon>Sebacinales</taxon>
        <taxon>Serendipitaceae</taxon>
        <taxon>Serendipita</taxon>
    </lineage>
</organism>
<protein>
    <submittedName>
        <fullName evidence="1">Uncharacterized protein</fullName>
    </submittedName>
</protein>